<evidence type="ECO:0000313" key="1">
    <source>
        <dbReference type="EMBL" id="KIY44310.1"/>
    </source>
</evidence>
<protein>
    <submittedName>
        <fullName evidence="1">Uncharacterized protein</fullName>
    </submittedName>
</protein>
<evidence type="ECO:0000313" key="2">
    <source>
        <dbReference type="Proteomes" id="UP000054144"/>
    </source>
</evidence>
<gene>
    <name evidence="1" type="ORF">FISHEDRAFT_77505</name>
</gene>
<proteinExistence type="predicted"/>
<sequence length="88" mass="9705">MDLTKVSTIQSWPVLWKVKDTVKGQISGGTLGDLLELISPHLTTNPNVQAFIDNIRTLVDSGSSHCFADTGFVKKYNIPMFFVPPITL</sequence>
<organism evidence="1 2">
    <name type="scientific">Fistulina hepatica ATCC 64428</name>
    <dbReference type="NCBI Taxonomy" id="1128425"/>
    <lineage>
        <taxon>Eukaryota</taxon>
        <taxon>Fungi</taxon>
        <taxon>Dikarya</taxon>
        <taxon>Basidiomycota</taxon>
        <taxon>Agaricomycotina</taxon>
        <taxon>Agaricomycetes</taxon>
        <taxon>Agaricomycetidae</taxon>
        <taxon>Agaricales</taxon>
        <taxon>Fistulinaceae</taxon>
        <taxon>Fistulina</taxon>
    </lineage>
</organism>
<dbReference type="Proteomes" id="UP000054144">
    <property type="component" value="Unassembled WGS sequence"/>
</dbReference>
<name>A0A0D7A0R0_9AGAR</name>
<dbReference type="EMBL" id="KN882092">
    <property type="protein sequence ID" value="KIY44310.1"/>
    <property type="molecule type" value="Genomic_DNA"/>
</dbReference>
<reference evidence="1 2" key="1">
    <citation type="journal article" date="2015" name="Fungal Genet. Biol.">
        <title>Evolution of novel wood decay mechanisms in Agaricales revealed by the genome sequences of Fistulina hepatica and Cylindrobasidium torrendii.</title>
        <authorList>
            <person name="Floudas D."/>
            <person name="Held B.W."/>
            <person name="Riley R."/>
            <person name="Nagy L.G."/>
            <person name="Koehler G."/>
            <person name="Ransdell A.S."/>
            <person name="Younus H."/>
            <person name="Chow J."/>
            <person name="Chiniquy J."/>
            <person name="Lipzen A."/>
            <person name="Tritt A."/>
            <person name="Sun H."/>
            <person name="Haridas S."/>
            <person name="LaButti K."/>
            <person name="Ohm R.A."/>
            <person name="Kues U."/>
            <person name="Blanchette R.A."/>
            <person name="Grigoriev I.V."/>
            <person name="Minto R.E."/>
            <person name="Hibbett D.S."/>
        </authorList>
    </citation>
    <scope>NUCLEOTIDE SEQUENCE [LARGE SCALE GENOMIC DNA]</scope>
    <source>
        <strain evidence="1 2">ATCC 64428</strain>
    </source>
</reference>
<dbReference type="AlphaFoldDB" id="A0A0D7A0R0"/>
<accession>A0A0D7A0R0</accession>
<keyword evidence="2" id="KW-1185">Reference proteome</keyword>